<organism evidence="15">
    <name type="scientific">Drosophila rhopaloa</name>
    <name type="common">Fruit fly</name>
    <dbReference type="NCBI Taxonomy" id="1041015"/>
    <lineage>
        <taxon>Eukaryota</taxon>
        <taxon>Metazoa</taxon>
        <taxon>Ecdysozoa</taxon>
        <taxon>Arthropoda</taxon>
        <taxon>Hexapoda</taxon>
        <taxon>Insecta</taxon>
        <taxon>Pterygota</taxon>
        <taxon>Neoptera</taxon>
        <taxon>Endopterygota</taxon>
        <taxon>Diptera</taxon>
        <taxon>Brachycera</taxon>
        <taxon>Muscomorpha</taxon>
        <taxon>Ephydroidea</taxon>
        <taxon>Drosophilidae</taxon>
        <taxon>Drosophila</taxon>
        <taxon>Sophophora</taxon>
    </lineage>
</organism>
<reference evidence="13" key="3">
    <citation type="submission" date="2025-05" db="UniProtKB">
        <authorList>
            <consortium name="EnsemblMetazoa"/>
        </authorList>
    </citation>
    <scope>IDENTIFICATION</scope>
</reference>
<dbReference type="EC" id="2.1.1.34" evidence="9"/>
<dbReference type="Pfam" id="PF00588">
    <property type="entry name" value="SpoU_methylase"/>
    <property type="match status" value="1"/>
</dbReference>
<keyword evidence="14" id="KW-1185">Reference proteome</keyword>
<dbReference type="GO" id="GO:0003723">
    <property type="term" value="F:RNA binding"/>
    <property type="evidence" value="ECO:0007669"/>
    <property type="project" value="UniProtKB-KW"/>
</dbReference>
<dbReference type="InterPro" id="IPR044748">
    <property type="entry name" value="Trm3/TARBP1_C"/>
</dbReference>
<evidence type="ECO:0000256" key="9">
    <source>
        <dbReference type="ARBA" id="ARBA00093594"/>
    </source>
</evidence>
<dbReference type="OMA" id="GIMENLE"/>
<protein>
    <recommendedName>
        <fullName evidence="10">tRNA (guanosine(18)-2'-O)-methyltransferase TARBP1</fullName>
        <ecNumber evidence="9">2.1.1.34</ecNumber>
    </recommendedName>
    <alternativeName>
        <fullName evidence="11">TAR RNA-binding protein 1</fullName>
    </alternativeName>
</protein>
<dbReference type="SUPFAM" id="SSF75217">
    <property type="entry name" value="alpha/beta knot"/>
    <property type="match status" value="1"/>
</dbReference>
<dbReference type="OrthoDB" id="241340at2759"/>
<dbReference type="PANTHER" id="PTHR12029">
    <property type="entry name" value="RNA METHYLTRANSFERASE"/>
    <property type="match status" value="1"/>
</dbReference>
<reference evidence="14" key="1">
    <citation type="journal article" date="2021" name="Elife">
        <title>Highly contiguous assemblies of 101 drosophilid genomes.</title>
        <authorList>
            <person name="Kim B.Y."/>
            <person name="Wang J.R."/>
            <person name="Miller D.E."/>
            <person name="Barmina O."/>
            <person name="Delaney E."/>
            <person name="Thompson A."/>
            <person name="Comeault A.A."/>
            <person name="Peede D."/>
            <person name="D'Agostino E.R."/>
            <person name="Pelaez J."/>
            <person name="Aguilar J.M."/>
            <person name="Haji D."/>
            <person name="Matsunaga T."/>
            <person name="Armstrong E.E."/>
            <person name="Zych M."/>
            <person name="Ogawa Y."/>
            <person name="Stamenkovic-Radak M."/>
            <person name="Jelic M."/>
            <person name="Veselinovic M.S."/>
            <person name="Tanaskovic M."/>
            <person name="Eric P."/>
            <person name="Gao J.J."/>
            <person name="Katoh T.K."/>
            <person name="Toda M.J."/>
            <person name="Watabe H."/>
            <person name="Watada M."/>
            <person name="Davis J.S."/>
            <person name="Moyle L.C."/>
            <person name="Manoli G."/>
            <person name="Bertolini E."/>
            <person name="Kostal V."/>
            <person name="Hawley R.S."/>
            <person name="Takahashi A."/>
            <person name="Jones C.D."/>
            <person name="Price D.K."/>
            <person name="Whiteman N."/>
            <person name="Kopp A."/>
            <person name="Matute D.R."/>
            <person name="Petrov D.A."/>
        </authorList>
    </citation>
    <scope>NUCLEOTIDE SEQUENCE [LARGE SCALE GENOMIC DNA]</scope>
</reference>
<evidence type="ECO:0000256" key="4">
    <source>
        <dbReference type="ARBA" id="ARBA00022691"/>
    </source>
</evidence>
<accession>A0A6P4F9I0</accession>
<proteinExistence type="inferred from homology"/>
<dbReference type="AlphaFoldDB" id="A0A6P4F9I0"/>
<comment type="catalytic activity">
    <reaction evidence="7">
        <text>guanosine(18) in tRNA + S-adenosyl-L-methionine = 2'-O-methylguanosine(18) in tRNA + S-adenosyl-L-homocysteine + H(+)</text>
        <dbReference type="Rhea" id="RHEA:20077"/>
        <dbReference type="Rhea" id="RHEA-COMP:10190"/>
        <dbReference type="Rhea" id="RHEA-COMP:10192"/>
        <dbReference type="ChEBI" id="CHEBI:15378"/>
        <dbReference type="ChEBI" id="CHEBI:57856"/>
        <dbReference type="ChEBI" id="CHEBI:59789"/>
        <dbReference type="ChEBI" id="CHEBI:74269"/>
        <dbReference type="ChEBI" id="CHEBI:74445"/>
        <dbReference type="EC" id="2.1.1.34"/>
    </reaction>
    <physiologicalReaction direction="left-to-right" evidence="7">
        <dbReference type="Rhea" id="RHEA:20078"/>
    </physiologicalReaction>
</comment>
<keyword evidence="5" id="KW-0694">RNA-binding</keyword>
<keyword evidence="6" id="KW-0007">Acetylation</keyword>
<keyword evidence="4" id="KW-0949">S-adenosyl-L-methionine</keyword>
<dbReference type="GeneID" id="108048041"/>
<evidence type="ECO:0000256" key="11">
    <source>
        <dbReference type="ARBA" id="ARBA00093656"/>
    </source>
</evidence>
<gene>
    <name evidence="15" type="primary">LOC108048041</name>
    <name evidence="13" type="synonym">108048041</name>
</gene>
<dbReference type="RefSeq" id="XP_016983988.1">
    <property type="nucleotide sequence ID" value="XM_017128499.1"/>
</dbReference>
<dbReference type="Gene3D" id="3.40.1280.10">
    <property type="match status" value="1"/>
</dbReference>
<evidence type="ECO:0000313" key="15">
    <source>
        <dbReference type="RefSeq" id="XP_016983988.1"/>
    </source>
</evidence>
<evidence type="ECO:0000256" key="5">
    <source>
        <dbReference type="ARBA" id="ARBA00022884"/>
    </source>
</evidence>
<evidence type="ECO:0000256" key="1">
    <source>
        <dbReference type="ARBA" id="ARBA00007228"/>
    </source>
</evidence>
<comment type="function">
    <text evidence="8">S-adenosyl-L-methionine-dependent 2'-O-ribose methyltransferase that catalyzes the formation of 2'-O-methylguanosine at position 18 (Gm18) in a subset of tRNA. Selectively mediates Gm18 methylation of tRNAGln-TTG/CTG and tRNASer-TGA/GCT. Gm18 modification can enhance the stability of modified tRNAs.</text>
</comment>
<name>A0A6P4F9I0_DRORH</name>
<evidence type="ECO:0000256" key="7">
    <source>
        <dbReference type="ARBA" id="ARBA00093266"/>
    </source>
</evidence>
<dbReference type="FunFam" id="3.40.1280.10:FF:000010">
    <property type="entry name" value="probable methyltransferase TARBP1"/>
    <property type="match status" value="1"/>
</dbReference>
<keyword evidence="3" id="KW-0808">Transferase</keyword>
<dbReference type="EnsemblMetazoa" id="XM_017128499.1">
    <property type="protein sequence ID" value="XP_016983988.1"/>
    <property type="gene ID" value="LOC108048041"/>
</dbReference>
<dbReference type="PANTHER" id="PTHR12029:SF11">
    <property type="entry name" value="METHYLTRANSFERASE TARBP1-RELATED"/>
    <property type="match status" value="1"/>
</dbReference>
<dbReference type="InterPro" id="IPR001537">
    <property type="entry name" value="SpoU_MeTrfase"/>
</dbReference>
<feature type="domain" description="tRNA/rRNA methyltransferase SpoU type" evidence="12">
    <location>
        <begin position="991"/>
        <end position="1132"/>
    </location>
</feature>
<dbReference type="GO" id="GO:0030488">
    <property type="term" value="P:tRNA methylation"/>
    <property type="evidence" value="ECO:0007669"/>
    <property type="project" value="InterPro"/>
</dbReference>
<comment type="similarity">
    <text evidence="1">Belongs to the class IV-like SAM-binding methyltransferase superfamily. RNA methyltransferase TrmH family.</text>
</comment>
<dbReference type="InterPro" id="IPR045330">
    <property type="entry name" value="TRM3/TARBP1"/>
</dbReference>
<dbReference type="Proteomes" id="UP001652680">
    <property type="component" value="Unassembled WGS sequence"/>
</dbReference>
<evidence type="ECO:0000256" key="10">
    <source>
        <dbReference type="ARBA" id="ARBA00093636"/>
    </source>
</evidence>
<evidence type="ECO:0000256" key="2">
    <source>
        <dbReference type="ARBA" id="ARBA00022603"/>
    </source>
</evidence>
<evidence type="ECO:0000256" key="3">
    <source>
        <dbReference type="ARBA" id="ARBA00022679"/>
    </source>
</evidence>
<reference evidence="15" key="2">
    <citation type="submission" date="2025-04" db="UniProtKB">
        <authorList>
            <consortium name="RefSeq"/>
        </authorList>
    </citation>
    <scope>IDENTIFICATION</scope>
</reference>
<sequence>MSLPTTRATTATATHAVVQAVETYIQNQNLLGEIAELDDMLYNLVHMHKDNELALKRVLQCIHNLLQTNCKWNVRFGPKVFHKLVSVVIADSREDSLSRRQLVANLLVCVQLHVRKFPRIEAKFVLQQLWSLGQSNENQPHAAQILVHLFEEFANNLGSDLGLELLAVTQNLLQSEVREDRRSAYFLMHKLQENKEVMAALQCSELQWSAYVGIMENLEEQQSHLVLPTLSTLLPRLGLMSNSLSNDWLAWLRILCRRLLGDNNILVLRWTLKYFLTHSNLTQLSRFNLLPEFLAATNRTQLYNPEVPDCLTQEQIKDFMAEFPSESLLEALVEVPWHCVPLLHWMWGWELQQLPVVSKESLFQLSARIRALQNTILRDAAIKAVNFSLSATIDSLSLSDYLLFIECLYNTIDKYDDHHRLGLKIKNCNDFEEHIAKFNSRCCELVSQMDYKHDVFIAFLEKVRTVPKLQHGWWRLLPIFLHLELDMPEKYLEFYRSVYDVNTSMLKSGVSLKEMQEHLHNRLNCQTREETSFVREHCVDLFVRLNIQTWSKFKELNHKPLELLDQGSEDTFLNLSIILSTHKEPLNLEDQNLLPALISRLGKLKCRETQAILSYAAHNLSPDEYEKCVVDVLQKNTFLLNTMNSEEYIRAPSSLVLKKLLEGETTTGDARIERAFELTFGQIADAEAMTRLQFIGYAHKYKDLDVRSICDDLLSMNNELSKKKPRYFANCKEHRIKMRIAKALLDLSDRWIWSKELWEAALCPSDQPNISFMYEYLVAKMLPSIDPLLEQLKLLPTFKPSQQMSLVSIVHIYCLARWESLKLDQLSEIFAVLMPLTMGANFQTRLLAQLVLHRLCTKCELNSFDLIIADSLKNSIEVTLGEKLEEFQSEARLLLPEIGSQCSYVSDGILWMTNAPFDENINFISCRYDFRMKLERARQSFKAKKSGLTPELASPTGACNGNVQRKMNPVGDIFPESDFVDASHTSDSNELIVVASLIDKLPNLGGLARTCEVLGVKTLILGLKSQAEKSDFTNLSMTAEKTLSIVEVKPETLSEFLLEKQMEGYKIVGAEQTAHSTDFTDFKFPKKSILLLGHEKHGIPANLIGFLDFAVEIPQFGLVRSLNVHVTGSLFIWEYCKQHMTKK</sequence>
<evidence type="ECO:0000259" key="12">
    <source>
        <dbReference type="Pfam" id="PF00588"/>
    </source>
</evidence>
<evidence type="ECO:0000313" key="13">
    <source>
        <dbReference type="EnsemblMetazoa" id="XP_016983988.1"/>
    </source>
</evidence>
<dbReference type="GO" id="GO:0141100">
    <property type="term" value="F:tRNA (guanine(18)-2'-O)-methyltransferase activity"/>
    <property type="evidence" value="ECO:0007669"/>
    <property type="project" value="UniProtKB-EC"/>
</dbReference>
<dbReference type="InterPro" id="IPR029028">
    <property type="entry name" value="Alpha/beta_knot_MTases"/>
</dbReference>
<dbReference type="CDD" id="cd18091">
    <property type="entry name" value="SpoU-like_TRM3-like"/>
    <property type="match status" value="1"/>
</dbReference>
<evidence type="ECO:0000256" key="8">
    <source>
        <dbReference type="ARBA" id="ARBA00093361"/>
    </source>
</evidence>
<dbReference type="InterPro" id="IPR029026">
    <property type="entry name" value="tRNA_m1G_MTases_N"/>
</dbReference>
<keyword evidence="2" id="KW-0489">Methyltransferase</keyword>
<evidence type="ECO:0000256" key="6">
    <source>
        <dbReference type="ARBA" id="ARBA00022990"/>
    </source>
</evidence>
<evidence type="ECO:0000313" key="14">
    <source>
        <dbReference type="Proteomes" id="UP001652680"/>
    </source>
</evidence>